<feature type="compositionally biased region" description="Low complexity" evidence="1">
    <location>
        <begin position="79"/>
        <end position="110"/>
    </location>
</feature>
<reference evidence="2" key="1">
    <citation type="submission" date="2020-04" db="EMBL/GenBank/DDBJ databases">
        <authorList>
            <person name="Chiriac C."/>
            <person name="Salcher M."/>
            <person name="Ghai R."/>
            <person name="Kavagutti S V."/>
        </authorList>
    </citation>
    <scope>NUCLEOTIDE SEQUENCE</scope>
</reference>
<dbReference type="EMBL" id="LR796590">
    <property type="protein sequence ID" value="CAB4152811.1"/>
    <property type="molecule type" value="Genomic_DNA"/>
</dbReference>
<feature type="region of interest" description="Disordered" evidence="1">
    <location>
        <begin position="62"/>
        <end position="110"/>
    </location>
</feature>
<proteinExistence type="predicted"/>
<evidence type="ECO:0000313" key="2">
    <source>
        <dbReference type="EMBL" id="CAB4152811.1"/>
    </source>
</evidence>
<accession>A0A6J5N475</accession>
<gene>
    <name evidence="2" type="ORF">UFOVP616_31</name>
</gene>
<organism evidence="2">
    <name type="scientific">uncultured Caudovirales phage</name>
    <dbReference type="NCBI Taxonomy" id="2100421"/>
    <lineage>
        <taxon>Viruses</taxon>
        <taxon>Duplodnaviria</taxon>
        <taxon>Heunggongvirae</taxon>
        <taxon>Uroviricota</taxon>
        <taxon>Caudoviricetes</taxon>
        <taxon>Peduoviridae</taxon>
        <taxon>Maltschvirus</taxon>
        <taxon>Maltschvirus maltsch</taxon>
    </lineage>
</organism>
<sequence>MALVLPMCFKKPKLPPKSAEDIKTEEDLKAMRAAQQRQIEQGITEQKDFQTEASFARTMGMTGNRSLIAGPKGGSGYIGNNTGRTTGNVTGGAPIAPALTPRTPTPTTGPSGFSGIYAGFNGFPGLYQFVNSSLIKNVGTAFTNAARSK</sequence>
<name>A0A6J5N475_9CAUD</name>
<protein>
    <submittedName>
        <fullName evidence="2">Uncharacterized protein</fullName>
    </submittedName>
</protein>
<evidence type="ECO:0000256" key="1">
    <source>
        <dbReference type="SAM" id="MobiDB-lite"/>
    </source>
</evidence>